<evidence type="ECO:0000256" key="6">
    <source>
        <dbReference type="PROSITE-ProRule" id="PRU00742"/>
    </source>
</evidence>
<feature type="binding site" evidence="5">
    <location>
        <position position="155"/>
    </location>
    <ligand>
        <name>Mn(2+)</name>
        <dbReference type="ChEBI" id="CHEBI:29035"/>
        <label>1</label>
    </ligand>
</feature>
<feature type="binding site" evidence="5">
    <location>
        <position position="247"/>
    </location>
    <ligand>
        <name>Mn(2+)</name>
        <dbReference type="ChEBI" id="CHEBI:29035"/>
        <label>1</label>
    </ligand>
</feature>
<dbReference type="Gene3D" id="3.40.800.10">
    <property type="entry name" value="Ureohydrolase domain"/>
    <property type="match status" value="1"/>
</dbReference>
<evidence type="ECO:0000256" key="2">
    <source>
        <dbReference type="ARBA" id="ARBA00022801"/>
    </source>
</evidence>
<evidence type="ECO:0000256" key="4">
    <source>
        <dbReference type="ARBA" id="ARBA00023211"/>
    </source>
</evidence>
<feature type="binding site" evidence="5">
    <location>
        <position position="157"/>
    </location>
    <ligand>
        <name>Mn(2+)</name>
        <dbReference type="ChEBI" id="CHEBI:29035"/>
        <label>1</label>
    </ligand>
</feature>
<accession>A0A3M8DQ06</accession>
<evidence type="ECO:0000313" key="9">
    <source>
        <dbReference type="Proteomes" id="UP000271031"/>
    </source>
</evidence>
<dbReference type="GO" id="GO:0006547">
    <property type="term" value="P:L-histidine metabolic process"/>
    <property type="evidence" value="ECO:0007669"/>
    <property type="project" value="UniProtKB-KW"/>
</dbReference>
<dbReference type="CDD" id="cd09990">
    <property type="entry name" value="Agmatinase-like"/>
    <property type="match status" value="1"/>
</dbReference>
<comment type="similarity">
    <text evidence="6 7">Belongs to the arginase family.</text>
</comment>
<dbReference type="PANTHER" id="PTHR11358:SF35">
    <property type="entry name" value="FORMIMIDOYLGLUTAMASE"/>
    <property type="match status" value="1"/>
</dbReference>
<dbReference type="GO" id="GO:0046872">
    <property type="term" value="F:metal ion binding"/>
    <property type="evidence" value="ECO:0007669"/>
    <property type="project" value="UniProtKB-KW"/>
</dbReference>
<dbReference type="PANTHER" id="PTHR11358">
    <property type="entry name" value="ARGINASE/AGMATINASE"/>
    <property type="match status" value="1"/>
</dbReference>
<dbReference type="OrthoDB" id="9788689at2"/>
<protein>
    <submittedName>
        <fullName evidence="8">Formimidoylglutamase</fullName>
    </submittedName>
</protein>
<feature type="binding site" evidence="5">
    <location>
        <position position="159"/>
    </location>
    <ligand>
        <name>Mn(2+)</name>
        <dbReference type="ChEBI" id="CHEBI:29035"/>
        <label>1</label>
    </ligand>
</feature>
<keyword evidence="3" id="KW-0369">Histidine metabolism</keyword>
<feature type="binding site" evidence="5">
    <location>
        <position position="249"/>
    </location>
    <ligand>
        <name>Mn(2+)</name>
        <dbReference type="ChEBI" id="CHEBI:29035"/>
        <label>1</label>
    </ligand>
</feature>
<reference evidence="8 9" key="1">
    <citation type="submission" date="2018-10" db="EMBL/GenBank/DDBJ databases">
        <title>Phylogenomics of Brevibacillus.</title>
        <authorList>
            <person name="Dunlap C."/>
        </authorList>
    </citation>
    <scope>NUCLEOTIDE SEQUENCE [LARGE SCALE GENOMIC DNA]</scope>
    <source>
        <strain evidence="8 9">JCM 15716</strain>
    </source>
</reference>
<comment type="caution">
    <text evidence="8">The sequence shown here is derived from an EMBL/GenBank/DDBJ whole genome shotgun (WGS) entry which is preliminary data.</text>
</comment>
<organism evidence="8 9">
    <name type="scientific">Brevibacillus fluminis</name>
    <dbReference type="NCBI Taxonomy" id="511487"/>
    <lineage>
        <taxon>Bacteria</taxon>
        <taxon>Bacillati</taxon>
        <taxon>Bacillota</taxon>
        <taxon>Bacilli</taxon>
        <taxon>Bacillales</taxon>
        <taxon>Paenibacillaceae</taxon>
        <taxon>Brevibacillus</taxon>
    </lineage>
</organism>
<dbReference type="InterPro" id="IPR006035">
    <property type="entry name" value="Ureohydrolase"/>
</dbReference>
<dbReference type="InterPro" id="IPR020855">
    <property type="entry name" value="Ureohydrolase_Mn_BS"/>
</dbReference>
<evidence type="ECO:0000256" key="7">
    <source>
        <dbReference type="RuleBase" id="RU003684"/>
    </source>
</evidence>
<dbReference type="PIRSF" id="PIRSF036979">
    <property type="entry name" value="Arginase"/>
    <property type="match status" value="1"/>
</dbReference>
<keyword evidence="1 5" id="KW-0479">Metal-binding</keyword>
<evidence type="ECO:0000256" key="1">
    <source>
        <dbReference type="ARBA" id="ARBA00022723"/>
    </source>
</evidence>
<dbReference type="EMBL" id="RHHQ01000008">
    <property type="protein sequence ID" value="RNB89589.1"/>
    <property type="molecule type" value="Genomic_DNA"/>
</dbReference>
<proteinExistence type="inferred from homology"/>
<dbReference type="PROSITE" id="PS01053">
    <property type="entry name" value="ARGINASE_1"/>
    <property type="match status" value="1"/>
</dbReference>
<evidence type="ECO:0000256" key="5">
    <source>
        <dbReference type="PIRSR" id="PIRSR036979-1"/>
    </source>
</evidence>
<dbReference type="GO" id="GO:0033389">
    <property type="term" value="P:putrescine biosynthetic process from arginine, via agmatine"/>
    <property type="evidence" value="ECO:0007669"/>
    <property type="project" value="TreeGrafter"/>
</dbReference>
<keyword evidence="2 7" id="KW-0378">Hydrolase</keyword>
<comment type="cofactor">
    <cofactor evidence="5">
        <name>Mn(2+)</name>
        <dbReference type="ChEBI" id="CHEBI:29035"/>
    </cofactor>
    <text evidence="5">Binds 2 manganese ions per subunit.</text>
</comment>
<dbReference type="GO" id="GO:0008783">
    <property type="term" value="F:agmatinase activity"/>
    <property type="evidence" value="ECO:0007669"/>
    <property type="project" value="TreeGrafter"/>
</dbReference>
<keyword evidence="4 5" id="KW-0464">Manganese</keyword>
<dbReference type="AlphaFoldDB" id="A0A3M8DQ06"/>
<dbReference type="RefSeq" id="WP_122917845.1">
    <property type="nucleotide sequence ID" value="NZ_RHHQ01000008.1"/>
</dbReference>
<dbReference type="SUPFAM" id="SSF52768">
    <property type="entry name" value="Arginase/deacetylase"/>
    <property type="match status" value="1"/>
</dbReference>
<evidence type="ECO:0000313" key="8">
    <source>
        <dbReference type="EMBL" id="RNB89589.1"/>
    </source>
</evidence>
<gene>
    <name evidence="8" type="ORF">EDM56_10385</name>
</gene>
<keyword evidence="9" id="KW-1185">Reference proteome</keyword>
<dbReference type="PROSITE" id="PS51409">
    <property type="entry name" value="ARGINASE_2"/>
    <property type="match status" value="1"/>
</dbReference>
<feature type="binding site" evidence="5">
    <location>
        <position position="131"/>
    </location>
    <ligand>
        <name>Mn(2+)</name>
        <dbReference type="ChEBI" id="CHEBI:29035"/>
        <label>1</label>
    </ligand>
</feature>
<dbReference type="PRINTS" id="PR00116">
    <property type="entry name" value="ARGINASE"/>
</dbReference>
<dbReference type="Pfam" id="PF00491">
    <property type="entry name" value="Arginase"/>
    <property type="match status" value="1"/>
</dbReference>
<evidence type="ECO:0000256" key="3">
    <source>
        <dbReference type="ARBA" id="ARBA00022808"/>
    </source>
</evidence>
<dbReference type="InterPro" id="IPR023696">
    <property type="entry name" value="Ureohydrolase_dom_sf"/>
</dbReference>
<sequence length="329" mass="36111">MKQIDLLNPPELIRRSNWRDRYETKVSQWLTPWDGETAPEIGFIGLPLSKTSISISGASMTPNALRELFANVTTYSIDHDVDLQELAAYDLGDIQMHVTDLLRCHANIEQGMKNVYEALPNMFPIIAGGDHSITCPSVKAFKQKIGGKVGIVQIDSHMDVRNLEDGGPSNGTPIRGLIESGTVEGKHIAQIGIHSFANSKPYRDYAVSKGITQFTARQVAREGIEPLVAKALEIAGEGTDAIYVTIDMDVLDQAYAPGVPAMVPAGMTSWQLIDAAFLLGQHPKVKGFDIVCVDPMQDPRRATVRTTLHVILNFLAGYMKRNDKGETKQ</sequence>
<dbReference type="Proteomes" id="UP000271031">
    <property type="component" value="Unassembled WGS sequence"/>
</dbReference>
<name>A0A3M8DQ06_9BACL</name>